<evidence type="ECO:0000313" key="3">
    <source>
        <dbReference type="Proteomes" id="UP000198569"/>
    </source>
</evidence>
<feature type="domain" description="HTH cro/C1-type" evidence="1">
    <location>
        <begin position="27"/>
        <end position="81"/>
    </location>
</feature>
<dbReference type="SMART" id="SM00530">
    <property type="entry name" value="HTH_XRE"/>
    <property type="match status" value="1"/>
</dbReference>
<dbReference type="SUPFAM" id="SSF47413">
    <property type="entry name" value="lambda repressor-like DNA-binding domains"/>
    <property type="match status" value="1"/>
</dbReference>
<dbReference type="Proteomes" id="UP000198569">
    <property type="component" value="Unassembled WGS sequence"/>
</dbReference>
<sequence>MLLHIINYICSESLQKHIIMKTIADFVKEKRNEVNLTQEAFAERAGVALTVIRKIEQGKENLNLEKVNQVLKMFGHTLAPVSARELSKNDEKQL</sequence>
<dbReference type="Pfam" id="PF01381">
    <property type="entry name" value="HTH_3"/>
    <property type="match status" value="1"/>
</dbReference>
<dbReference type="Gene3D" id="1.10.260.40">
    <property type="entry name" value="lambda repressor-like DNA-binding domains"/>
    <property type="match status" value="1"/>
</dbReference>
<accession>A0A1H3E1Q8</accession>
<proteinExistence type="predicted"/>
<dbReference type="InterPro" id="IPR010982">
    <property type="entry name" value="Lambda_DNA-bd_dom_sf"/>
</dbReference>
<dbReference type="CDD" id="cd00093">
    <property type="entry name" value="HTH_XRE"/>
    <property type="match status" value="1"/>
</dbReference>
<dbReference type="AlphaFoldDB" id="A0A1H3E1Q8"/>
<keyword evidence="3" id="KW-1185">Reference proteome</keyword>
<reference evidence="3" key="1">
    <citation type="submission" date="2016-10" db="EMBL/GenBank/DDBJ databases">
        <authorList>
            <person name="Varghese N."/>
            <person name="Submissions S."/>
        </authorList>
    </citation>
    <scope>NUCLEOTIDE SEQUENCE [LARGE SCALE GENOMIC DNA]</scope>
    <source>
        <strain evidence="3">DSM 15718</strain>
    </source>
</reference>
<dbReference type="InterPro" id="IPR001387">
    <property type="entry name" value="Cro/C1-type_HTH"/>
</dbReference>
<evidence type="ECO:0000313" key="2">
    <source>
        <dbReference type="EMBL" id="SDX72567.1"/>
    </source>
</evidence>
<dbReference type="EMBL" id="FNMV01000014">
    <property type="protein sequence ID" value="SDX72567.1"/>
    <property type="molecule type" value="Genomic_DNA"/>
</dbReference>
<dbReference type="GO" id="GO:0003677">
    <property type="term" value="F:DNA binding"/>
    <property type="evidence" value="ECO:0007669"/>
    <property type="project" value="InterPro"/>
</dbReference>
<protein>
    <submittedName>
        <fullName evidence="2">Transcriptional regulator, y4mF family</fullName>
    </submittedName>
</protein>
<gene>
    <name evidence="2" type="ORF">SAMN05444338_11410</name>
</gene>
<dbReference type="PROSITE" id="PS50943">
    <property type="entry name" value="HTH_CROC1"/>
    <property type="match status" value="1"/>
</dbReference>
<organism evidence="2 3">
    <name type="scientific">Flavobacterium degerlachei</name>
    <dbReference type="NCBI Taxonomy" id="229203"/>
    <lineage>
        <taxon>Bacteria</taxon>
        <taxon>Pseudomonadati</taxon>
        <taxon>Bacteroidota</taxon>
        <taxon>Flavobacteriia</taxon>
        <taxon>Flavobacteriales</taxon>
        <taxon>Flavobacteriaceae</taxon>
        <taxon>Flavobacterium</taxon>
    </lineage>
</organism>
<dbReference type="STRING" id="229203.SAMN05444338_11410"/>
<name>A0A1H3E1Q8_9FLAO</name>
<evidence type="ECO:0000259" key="1">
    <source>
        <dbReference type="PROSITE" id="PS50943"/>
    </source>
</evidence>